<dbReference type="Gene3D" id="1.20.1220.20">
    <property type="entry name" value="Uncharcterised protein PF01724"/>
    <property type="match status" value="1"/>
</dbReference>
<dbReference type="RefSeq" id="WP_073610006.1">
    <property type="nucleotide sequence ID" value="NZ_MRCG01000016.1"/>
</dbReference>
<protein>
    <recommendedName>
        <fullName evidence="3">DUF29 domain-containing protein</fullName>
    </recommendedName>
</protein>
<dbReference type="InterPro" id="IPR002636">
    <property type="entry name" value="DUF29"/>
</dbReference>
<proteinExistence type="predicted"/>
<dbReference type="Pfam" id="PF01724">
    <property type="entry name" value="DUF29"/>
    <property type="match status" value="1"/>
</dbReference>
<gene>
    <name evidence="1" type="ORF">NIES30_18895</name>
</gene>
<dbReference type="OrthoDB" id="5769308at2"/>
<organism evidence="1 2">
    <name type="scientific">Phormidium tenue NIES-30</name>
    <dbReference type="NCBI Taxonomy" id="549789"/>
    <lineage>
        <taxon>Bacteria</taxon>
        <taxon>Bacillati</taxon>
        <taxon>Cyanobacteriota</taxon>
        <taxon>Cyanophyceae</taxon>
        <taxon>Oscillatoriophycideae</taxon>
        <taxon>Oscillatoriales</taxon>
        <taxon>Oscillatoriaceae</taxon>
        <taxon>Phormidium</taxon>
    </lineage>
</organism>
<accession>A0A1U7J150</accession>
<reference evidence="1 2" key="1">
    <citation type="submission" date="2016-11" db="EMBL/GenBank/DDBJ databases">
        <title>Draft Genome Sequences of Nine Cyanobacterial Strains from Diverse Habitats.</title>
        <authorList>
            <person name="Zhu T."/>
            <person name="Hou S."/>
            <person name="Lu X."/>
            <person name="Hess W.R."/>
        </authorList>
    </citation>
    <scope>NUCLEOTIDE SEQUENCE [LARGE SCALE GENOMIC DNA]</scope>
    <source>
        <strain evidence="1 2">NIES-30</strain>
    </source>
</reference>
<keyword evidence="2" id="KW-1185">Reference proteome</keyword>
<dbReference type="EMBL" id="MRCG01000016">
    <property type="protein sequence ID" value="OKH45602.1"/>
    <property type="molecule type" value="Genomic_DNA"/>
</dbReference>
<evidence type="ECO:0008006" key="3">
    <source>
        <dbReference type="Google" id="ProtNLM"/>
    </source>
</evidence>
<evidence type="ECO:0000313" key="2">
    <source>
        <dbReference type="Proteomes" id="UP000185557"/>
    </source>
</evidence>
<dbReference type="AlphaFoldDB" id="A0A1U7J150"/>
<dbReference type="PANTHER" id="PTHR34235">
    <property type="entry name" value="SLR1203 PROTEIN-RELATED"/>
    <property type="match status" value="1"/>
</dbReference>
<evidence type="ECO:0000313" key="1">
    <source>
        <dbReference type="EMBL" id="OKH45602.1"/>
    </source>
</evidence>
<dbReference type="STRING" id="549789.NIES30_18895"/>
<name>A0A1U7J150_9CYAN</name>
<dbReference type="PANTHER" id="PTHR34235:SF3">
    <property type="entry name" value="SLR1203 PROTEIN"/>
    <property type="match status" value="1"/>
</dbReference>
<dbReference type="Proteomes" id="UP000185557">
    <property type="component" value="Unassembled WGS sequence"/>
</dbReference>
<sequence>MLPQTAALAAIANLYEQDYALWLDTTGQLLKAGRLAEVDIANLLEELNDMGRSEKQALTSNLIVVLMHLLKYTYQPGQRSNSWRFTLKEHRRRLQEALSTSPSLTHYFEQIFADCYQEARDLTATETGVGLENFPIESPFTQEQVLDRKYLPK</sequence>
<comment type="caution">
    <text evidence="1">The sequence shown here is derived from an EMBL/GenBank/DDBJ whole genome shotgun (WGS) entry which is preliminary data.</text>
</comment>